<organism evidence="5 6">
    <name type="scientific">Paraglaciecola aquimarina</name>
    <dbReference type="NCBI Taxonomy" id="1235557"/>
    <lineage>
        <taxon>Bacteria</taxon>
        <taxon>Pseudomonadati</taxon>
        <taxon>Pseudomonadota</taxon>
        <taxon>Gammaproteobacteria</taxon>
        <taxon>Alteromonadales</taxon>
        <taxon>Alteromonadaceae</taxon>
        <taxon>Paraglaciecola</taxon>
    </lineage>
</organism>
<dbReference type="Proteomes" id="UP001247805">
    <property type="component" value="Unassembled WGS sequence"/>
</dbReference>
<dbReference type="SMART" id="SM00895">
    <property type="entry name" value="FCD"/>
    <property type="match status" value="1"/>
</dbReference>
<comment type="caution">
    <text evidence="5">The sequence shown here is derived from an EMBL/GenBank/DDBJ whole genome shotgun (WGS) entry which is preliminary data.</text>
</comment>
<feature type="domain" description="HTH gntR-type" evidence="4">
    <location>
        <begin position="4"/>
        <end position="71"/>
    </location>
</feature>
<accession>A0ABU3SXL7</accession>
<keyword evidence="2" id="KW-0238">DNA-binding</keyword>
<evidence type="ECO:0000313" key="5">
    <source>
        <dbReference type="EMBL" id="MDU0354763.1"/>
    </source>
</evidence>
<evidence type="ECO:0000313" key="6">
    <source>
        <dbReference type="Proteomes" id="UP001247805"/>
    </source>
</evidence>
<dbReference type="Gene3D" id="1.20.120.530">
    <property type="entry name" value="GntR ligand-binding domain-like"/>
    <property type="match status" value="1"/>
</dbReference>
<dbReference type="InterPro" id="IPR036388">
    <property type="entry name" value="WH-like_DNA-bd_sf"/>
</dbReference>
<name>A0ABU3SXL7_9ALTE</name>
<reference evidence="5 6" key="1">
    <citation type="submission" date="2023-10" db="EMBL/GenBank/DDBJ databases">
        <title>Glaciecola aquimarina strain GGW-M5 nov., isolated from a coastal seawater.</title>
        <authorList>
            <person name="Bayburt H."/>
            <person name="Kim J.M."/>
            <person name="Choi B.J."/>
            <person name="Jeon C.O."/>
        </authorList>
    </citation>
    <scope>NUCLEOTIDE SEQUENCE [LARGE SCALE GENOMIC DNA]</scope>
    <source>
        <strain evidence="5 6">KCTC 32108</strain>
    </source>
</reference>
<dbReference type="InterPro" id="IPR000524">
    <property type="entry name" value="Tscrpt_reg_HTH_GntR"/>
</dbReference>
<evidence type="ECO:0000256" key="3">
    <source>
        <dbReference type="ARBA" id="ARBA00023163"/>
    </source>
</evidence>
<dbReference type="Gene3D" id="1.10.10.10">
    <property type="entry name" value="Winged helix-like DNA-binding domain superfamily/Winged helix DNA-binding domain"/>
    <property type="match status" value="1"/>
</dbReference>
<dbReference type="SUPFAM" id="SSF48008">
    <property type="entry name" value="GntR ligand-binding domain-like"/>
    <property type="match status" value="1"/>
</dbReference>
<proteinExistence type="predicted"/>
<gene>
    <name evidence="5" type="ORF">RS130_13300</name>
</gene>
<dbReference type="InterPro" id="IPR036390">
    <property type="entry name" value="WH_DNA-bd_sf"/>
</dbReference>
<evidence type="ECO:0000256" key="1">
    <source>
        <dbReference type="ARBA" id="ARBA00023015"/>
    </source>
</evidence>
<keyword evidence="6" id="KW-1185">Reference proteome</keyword>
<dbReference type="PROSITE" id="PS50949">
    <property type="entry name" value="HTH_GNTR"/>
    <property type="match status" value="1"/>
</dbReference>
<dbReference type="PANTHER" id="PTHR43537">
    <property type="entry name" value="TRANSCRIPTIONAL REGULATOR, GNTR FAMILY"/>
    <property type="match status" value="1"/>
</dbReference>
<dbReference type="Pfam" id="PF00392">
    <property type="entry name" value="GntR"/>
    <property type="match status" value="1"/>
</dbReference>
<dbReference type="CDD" id="cd07377">
    <property type="entry name" value="WHTH_GntR"/>
    <property type="match status" value="1"/>
</dbReference>
<protein>
    <submittedName>
        <fullName evidence="5">GntR family transcriptional regulator</fullName>
    </submittedName>
</protein>
<dbReference type="Pfam" id="PF07729">
    <property type="entry name" value="FCD"/>
    <property type="match status" value="1"/>
</dbReference>
<dbReference type="EMBL" id="JAWDIO010000002">
    <property type="protein sequence ID" value="MDU0354763.1"/>
    <property type="molecule type" value="Genomic_DNA"/>
</dbReference>
<dbReference type="SMART" id="SM00345">
    <property type="entry name" value="HTH_GNTR"/>
    <property type="match status" value="1"/>
</dbReference>
<dbReference type="SUPFAM" id="SSF46785">
    <property type="entry name" value="Winged helix' DNA-binding domain"/>
    <property type="match status" value="1"/>
</dbReference>
<keyword evidence="3" id="KW-0804">Transcription</keyword>
<dbReference type="InterPro" id="IPR011711">
    <property type="entry name" value="GntR_C"/>
</dbReference>
<sequence length="231" mass="26337">MMTSVLSVQIAKEIGRRIIAGSVEVGTKLDEFSLANHYQVSRPVIREAKQILLSKGLLEVKRGIGTRIKKRSDWIMLDDDILAWHLNAPIDKSREYLLPLLEVRLTYEPMAAFWAAQRATKEDQLSIEQAYQVATRRYTDPENRVTAEAKFYREIINAAHNEFLSVMEGVTFVSHLLSEKVMGGNSTTSETYHDIYLAICNKDRYRAKHLTEQYIKTSIEKLSKSMIGAVA</sequence>
<dbReference type="RefSeq" id="WP_316026342.1">
    <property type="nucleotide sequence ID" value="NZ_JAWDIO010000002.1"/>
</dbReference>
<keyword evidence="1" id="KW-0805">Transcription regulation</keyword>
<evidence type="ECO:0000256" key="2">
    <source>
        <dbReference type="ARBA" id="ARBA00023125"/>
    </source>
</evidence>
<evidence type="ECO:0000259" key="4">
    <source>
        <dbReference type="PROSITE" id="PS50949"/>
    </source>
</evidence>
<dbReference type="InterPro" id="IPR008920">
    <property type="entry name" value="TF_FadR/GntR_C"/>
</dbReference>
<dbReference type="PANTHER" id="PTHR43537:SF5">
    <property type="entry name" value="UXU OPERON TRANSCRIPTIONAL REGULATOR"/>
    <property type="match status" value="1"/>
</dbReference>